<reference evidence="3" key="1">
    <citation type="submission" date="2024-05" db="EMBL/GenBank/DDBJ databases">
        <title>Whole genome shotgun sequence of Streptomyces violascens NBRC 12920.</title>
        <authorList>
            <person name="Komaki H."/>
            <person name="Tamura T."/>
        </authorList>
    </citation>
    <scope>NUCLEOTIDE SEQUENCE</scope>
    <source>
        <strain evidence="3">NBRC 12920</strain>
    </source>
</reference>
<dbReference type="Gene3D" id="3.40.50.10320">
    <property type="entry name" value="LmbE-like"/>
    <property type="match status" value="1"/>
</dbReference>
<dbReference type="PROSITE" id="PS51257">
    <property type="entry name" value="PROKAR_LIPOPROTEIN"/>
    <property type="match status" value="1"/>
</dbReference>
<sequence>MRAATAVCGLAILACGQITVPASSSAAVPAPCRRTVFAGVAHEDDDLLFMSPDLLNDWGRGACLDIVYLTAGDAGSSGTGYAERREQGVGRAYALLAGVPNDWRRQDRKHAGRTVRAFALRVPAGRPGVRVTFLRLPDGLHDGSGTRLQGGQSLLKLEQRRIRRITTMDRSASYDAKELTAMLSWLVADSHARTVRTLDYRNIDRGSGPRSDHSDHEVAARFVKSAAASIPGPKPSVVGYRGYSINALSPNLALQAARLKESVFRRYLSTTLCARPCADYTGPLWSSYRHWMVSQYRGN</sequence>
<evidence type="ECO:0008006" key="5">
    <source>
        <dbReference type="Google" id="ProtNLM"/>
    </source>
</evidence>
<evidence type="ECO:0000313" key="4">
    <source>
        <dbReference type="Proteomes" id="UP001050808"/>
    </source>
</evidence>
<organism evidence="3 4">
    <name type="scientific">Streptomyces violascens</name>
    <dbReference type="NCBI Taxonomy" id="67381"/>
    <lineage>
        <taxon>Bacteria</taxon>
        <taxon>Bacillati</taxon>
        <taxon>Actinomycetota</taxon>
        <taxon>Actinomycetes</taxon>
        <taxon>Kitasatosporales</taxon>
        <taxon>Streptomycetaceae</taxon>
        <taxon>Streptomyces</taxon>
    </lineage>
</organism>
<dbReference type="EMBL" id="BNDY01000002">
    <property type="protein sequence ID" value="GHI36081.1"/>
    <property type="molecule type" value="Genomic_DNA"/>
</dbReference>
<evidence type="ECO:0000313" key="3">
    <source>
        <dbReference type="EMBL" id="GHI36081.1"/>
    </source>
</evidence>
<dbReference type="Proteomes" id="UP001050808">
    <property type="component" value="Unassembled WGS sequence"/>
</dbReference>
<name>A0ABQ3QFM1_9ACTN</name>
<dbReference type="RefSeq" id="WP_189959946.1">
    <property type="nucleotide sequence ID" value="NZ_BMUA01000001.1"/>
</dbReference>
<proteinExistence type="predicted"/>
<evidence type="ECO:0000256" key="1">
    <source>
        <dbReference type="ARBA" id="ARBA00022833"/>
    </source>
</evidence>
<feature type="chain" id="PRO_5047440423" description="GlcNAc-PI de-N-acetylase" evidence="2">
    <location>
        <begin position="27"/>
        <end position="299"/>
    </location>
</feature>
<evidence type="ECO:0000256" key="2">
    <source>
        <dbReference type="SAM" id="SignalP"/>
    </source>
</evidence>
<protein>
    <recommendedName>
        <fullName evidence="5">GlcNAc-PI de-N-acetylase</fullName>
    </recommendedName>
</protein>
<dbReference type="SUPFAM" id="SSF102588">
    <property type="entry name" value="LmbE-like"/>
    <property type="match status" value="1"/>
</dbReference>
<dbReference type="InterPro" id="IPR024078">
    <property type="entry name" value="LmbE-like_dom_sf"/>
</dbReference>
<dbReference type="PANTHER" id="PTHR12993">
    <property type="entry name" value="N-ACETYLGLUCOSAMINYL-PHOSPHATIDYLINOSITOL DE-N-ACETYLASE-RELATED"/>
    <property type="match status" value="1"/>
</dbReference>
<accession>A0ABQ3QFM1</accession>
<dbReference type="PANTHER" id="PTHR12993:SF11">
    <property type="entry name" value="N-ACETYLGLUCOSAMINYL-PHOSPHATIDYLINOSITOL DE-N-ACETYLASE"/>
    <property type="match status" value="1"/>
</dbReference>
<feature type="signal peptide" evidence="2">
    <location>
        <begin position="1"/>
        <end position="26"/>
    </location>
</feature>
<keyword evidence="1" id="KW-0862">Zinc</keyword>
<dbReference type="InterPro" id="IPR003737">
    <property type="entry name" value="GlcNAc_PI_deacetylase-related"/>
</dbReference>
<gene>
    <name evidence="3" type="ORF">Sviol_04890</name>
</gene>
<dbReference type="Pfam" id="PF02585">
    <property type="entry name" value="PIG-L"/>
    <property type="match status" value="1"/>
</dbReference>
<keyword evidence="2" id="KW-0732">Signal</keyword>
<keyword evidence="4" id="KW-1185">Reference proteome</keyword>
<comment type="caution">
    <text evidence="3">The sequence shown here is derived from an EMBL/GenBank/DDBJ whole genome shotgun (WGS) entry which is preliminary data.</text>
</comment>